<evidence type="ECO:0000313" key="3">
    <source>
        <dbReference type="Proteomes" id="UP001595907"/>
    </source>
</evidence>
<keyword evidence="3" id="KW-1185">Reference proteome</keyword>
<dbReference type="Gene3D" id="3.40.630.30">
    <property type="match status" value="1"/>
</dbReference>
<evidence type="ECO:0000259" key="1">
    <source>
        <dbReference type="PROSITE" id="PS51186"/>
    </source>
</evidence>
<name>A0ABV8QPR3_9BACT</name>
<comment type="caution">
    <text evidence="2">The sequence shown here is derived from an EMBL/GenBank/DDBJ whole genome shotgun (WGS) entry which is preliminary data.</text>
</comment>
<dbReference type="PANTHER" id="PTHR43617">
    <property type="entry name" value="L-AMINO ACID N-ACETYLTRANSFERASE"/>
    <property type="match status" value="1"/>
</dbReference>
<gene>
    <name evidence="2" type="ORF">ACFOWM_02455</name>
</gene>
<sequence length="167" mass="18755">MTIITTASTADISTIQTLAHSIWPNAYGDIISHAQIDYMLQLIYSETALLQQMKNGHQFLLAYHNESPVGYASFSVKSTETPQLFRLHKLYVDTTLHTRGIGKALLLQVVNNCKQQGATGLELNVNKYNKALHFYNKMGFSISKEEVIDIGNGYVMDDYVMTLPIVH</sequence>
<accession>A0ABV8QPR3</accession>
<protein>
    <submittedName>
        <fullName evidence="2">GNAT family N-acetyltransferase</fullName>
    </submittedName>
</protein>
<dbReference type="InterPro" id="IPR050276">
    <property type="entry name" value="MshD_Acetyltransferase"/>
</dbReference>
<dbReference type="PROSITE" id="PS51186">
    <property type="entry name" value="GNAT"/>
    <property type="match status" value="1"/>
</dbReference>
<evidence type="ECO:0000313" key="2">
    <source>
        <dbReference type="EMBL" id="MFC4261727.1"/>
    </source>
</evidence>
<organism evidence="2 3">
    <name type="scientific">Ferruginibacter yonginensis</name>
    <dbReference type="NCBI Taxonomy" id="1310416"/>
    <lineage>
        <taxon>Bacteria</taxon>
        <taxon>Pseudomonadati</taxon>
        <taxon>Bacteroidota</taxon>
        <taxon>Chitinophagia</taxon>
        <taxon>Chitinophagales</taxon>
        <taxon>Chitinophagaceae</taxon>
        <taxon>Ferruginibacter</taxon>
    </lineage>
</organism>
<reference evidence="3" key="1">
    <citation type="journal article" date="2019" name="Int. J. Syst. Evol. Microbiol.">
        <title>The Global Catalogue of Microorganisms (GCM) 10K type strain sequencing project: providing services to taxonomists for standard genome sequencing and annotation.</title>
        <authorList>
            <consortium name="The Broad Institute Genomics Platform"/>
            <consortium name="The Broad Institute Genome Sequencing Center for Infectious Disease"/>
            <person name="Wu L."/>
            <person name="Ma J."/>
        </authorList>
    </citation>
    <scope>NUCLEOTIDE SEQUENCE [LARGE SCALE GENOMIC DNA]</scope>
    <source>
        <strain evidence="3">CECT 8289</strain>
    </source>
</reference>
<dbReference type="InterPro" id="IPR016181">
    <property type="entry name" value="Acyl_CoA_acyltransferase"/>
</dbReference>
<proteinExistence type="predicted"/>
<feature type="domain" description="N-acetyltransferase" evidence="1">
    <location>
        <begin position="2"/>
        <end position="166"/>
    </location>
</feature>
<dbReference type="Pfam" id="PF13673">
    <property type="entry name" value="Acetyltransf_10"/>
    <property type="match status" value="1"/>
</dbReference>
<dbReference type="EMBL" id="JBHSCZ010000001">
    <property type="protein sequence ID" value="MFC4261727.1"/>
    <property type="molecule type" value="Genomic_DNA"/>
</dbReference>
<dbReference type="InterPro" id="IPR000182">
    <property type="entry name" value="GNAT_dom"/>
</dbReference>
<dbReference type="SUPFAM" id="SSF55729">
    <property type="entry name" value="Acyl-CoA N-acyltransferases (Nat)"/>
    <property type="match status" value="1"/>
</dbReference>
<dbReference type="Proteomes" id="UP001595907">
    <property type="component" value="Unassembled WGS sequence"/>
</dbReference>
<dbReference type="CDD" id="cd04301">
    <property type="entry name" value="NAT_SF"/>
    <property type="match status" value="1"/>
</dbReference>
<dbReference type="PANTHER" id="PTHR43617:SF22">
    <property type="entry name" value="L-AMINO ACID N-ACETYLTRANSFERASE AAAT"/>
    <property type="match status" value="1"/>
</dbReference>
<dbReference type="RefSeq" id="WP_379706618.1">
    <property type="nucleotide sequence ID" value="NZ_JBHSCZ010000001.1"/>
</dbReference>